<name>A0ABV6V9N9_9ACTN</name>
<reference evidence="1 2" key="1">
    <citation type="submission" date="2024-09" db="EMBL/GenBank/DDBJ databases">
        <authorList>
            <person name="Lee S.D."/>
        </authorList>
    </citation>
    <scope>NUCLEOTIDE SEQUENCE [LARGE SCALE GENOMIC DNA]</scope>
    <source>
        <strain evidence="1 2">N1-1</strain>
    </source>
</reference>
<protein>
    <submittedName>
        <fullName evidence="1">Uncharacterized protein</fullName>
    </submittedName>
</protein>
<accession>A0ABV6V9N9</accession>
<keyword evidence="2" id="KW-1185">Reference proteome</keyword>
<comment type="caution">
    <text evidence="1">The sequence shown here is derived from an EMBL/GenBank/DDBJ whole genome shotgun (WGS) entry which is preliminary data.</text>
</comment>
<sequence length="124" mass="13346">MDTTSGEILRDRPEPRELASLLVEHLNGRTHAELSRELHQLLEAVTAHGKKGSLVIAINIDPTSAGEHTPVAISFESTVKAPKAKAASALFFIDSDGNPTQDNPSQPSLFARPVPSQSTELRNV</sequence>
<evidence type="ECO:0000313" key="1">
    <source>
        <dbReference type="EMBL" id="MFC1410361.1"/>
    </source>
</evidence>
<gene>
    <name evidence="1" type="ORF">ACEZDG_13910</name>
</gene>
<organism evidence="1 2">
    <name type="scientific">Streptacidiphilus alkalitolerans</name>
    <dbReference type="NCBI Taxonomy" id="3342712"/>
    <lineage>
        <taxon>Bacteria</taxon>
        <taxon>Bacillati</taxon>
        <taxon>Actinomycetota</taxon>
        <taxon>Actinomycetes</taxon>
        <taxon>Kitasatosporales</taxon>
        <taxon>Streptomycetaceae</taxon>
        <taxon>Streptacidiphilus</taxon>
    </lineage>
</organism>
<dbReference type="EMBL" id="JBHEZX010000005">
    <property type="protein sequence ID" value="MFC1410361.1"/>
    <property type="molecule type" value="Genomic_DNA"/>
</dbReference>
<dbReference type="Proteomes" id="UP001592582">
    <property type="component" value="Unassembled WGS sequence"/>
</dbReference>
<evidence type="ECO:0000313" key="2">
    <source>
        <dbReference type="Proteomes" id="UP001592582"/>
    </source>
</evidence>
<proteinExistence type="predicted"/>